<feature type="domain" description="Ig-like" evidence="9">
    <location>
        <begin position="3499"/>
        <end position="3600"/>
    </location>
</feature>
<dbReference type="FunFam" id="2.60.40.10:FF:000345">
    <property type="entry name" value="Muscle M-line assembly protein unc-89"/>
    <property type="match status" value="1"/>
</dbReference>
<evidence type="ECO:0000256" key="3">
    <source>
        <dbReference type="ARBA" id="ARBA00022490"/>
    </source>
</evidence>
<dbReference type="FunFam" id="2.60.40.10:FF:000080">
    <property type="entry name" value="Myosin light chain kinase, smooth muscle"/>
    <property type="match status" value="1"/>
</dbReference>
<feature type="domain" description="Ig-like" evidence="9">
    <location>
        <begin position="2759"/>
        <end position="2830"/>
    </location>
</feature>
<dbReference type="InterPro" id="IPR013783">
    <property type="entry name" value="Ig-like_fold"/>
</dbReference>
<dbReference type="Proteomes" id="UP000243686">
    <property type="component" value="Unassembled WGS sequence"/>
</dbReference>
<evidence type="ECO:0000256" key="1">
    <source>
        <dbReference type="ARBA" id="ARBA00004657"/>
    </source>
</evidence>
<evidence type="ECO:0000259" key="9">
    <source>
        <dbReference type="PROSITE" id="PS50835"/>
    </source>
</evidence>
<dbReference type="PANTHER" id="PTHR45080">
    <property type="entry name" value="CONTACTIN 5"/>
    <property type="match status" value="1"/>
</dbReference>
<feature type="domain" description="Ig-like" evidence="9">
    <location>
        <begin position="2026"/>
        <end position="2141"/>
    </location>
</feature>
<dbReference type="InterPro" id="IPR036179">
    <property type="entry name" value="Ig-like_dom_sf"/>
</dbReference>
<dbReference type="GO" id="GO:0007156">
    <property type="term" value="P:homophilic cell adhesion via plasma membrane adhesion molecules"/>
    <property type="evidence" value="ECO:0007669"/>
    <property type="project" value="TreeGrafter"/>
</dbReference>
<dbReference type="PROSITE" id="PS50835">
    <property type="entry name" value="IG_LIKE"/>
    <property type="match status" value="26"/>
</dbReference>
<dbReference type="EMBL" id="KV906834">
    <property type="protein sequence ID" value="OON14167.1"/>
    <property type="molecule type" value="Genomic_DNA"/>
</dbReference>
<name>A0A1S8WIA1_OPIVI</name>
<feature type="region of interest" description="Disordered" evidence="8">
    <location>
        <begin position="4415"/>
        <end position="4453"/>
    </location>
</feature>
<keyword evidence="6" id="KW-1015">Disulfide bond</keyword>
<dbReference type="Gene3D" id="2.60.40.10">
    <property type="entry name" value="Immunoglobulins"/>
    <property type="match status" value="29"/>
</dbReference>
<dbReference type="InterPro" id="IPR003598">
    <property type="entry name" value="Ig_sub2"/>
</dbReference>
<keyword evidence="11" id="KW-1185">Reference proteome</keyword>
<dbReference type="CDD" id="cd00096">
    <property type="entry name" value="Ig"/>
    <property type="match status" value="11"/>
</dbReference>
<dbReference type="GO" id="GO:0005886">
    <property type="term" value="C:plasma membrane"/>
    <property type="evidence" value="ECO:0007669"/>
    <property type="project" value="TreeGrafter"/>
</dbReference>
<dbReference type="SMART" id="SM00408">
    <property type="entry name" value="IGc2"/>
    <property type="match status" value="25"/>
</dbReference>
<feature type="domain" description="Ig-like" evidence="9">
    <location>
        <begin position="1792"/>
        <end position="1897"/>
    </location>
</feature>
<feature type="compositionally biased region" description="Basic and acidic residues" evidence="8">
    <location>
        <begin position="4417"/>
        <end position="4447"/>
    </location>
</feature>
<keyword evidence="7" id="KW-0393">Immunoglobulin domain</keyword>
<dbReference type="GO" id="GO:0031672">
    <property type="term" value="C:A band"/>
    <property type="evidence" value="ECO:0007669"/>
    <property type="project" value="UniProtKB-ARBA"/>
</dbReference>
<dbReference type="InterPro" id="IPR013098">
    <property type="entry name" value="Ig_I-set"/>
</dbReference>
<reference evidence="10 11" key="1">
    <citation type="submission" date="2015-03" db="EMBL/GenBank/DDBJ databases">
        <title>Draft genome of the nematode, Opisthorchis viverrini.</title>
        <authorList>
            <person name="Mitreva M."/>
        </authorList>
    </citation>
    <scope>NUCLEOTIDE SEQUENCE [LARGE SCALE GENOMIC DNA]</scope>
    <source>
        <strain evidence="10">Khon Kaen</strain>
    </source>
</reference>
<feature type="domain" description="Ig-like" evidence="9">
    <location>
        <begin position="3227"/>
        <end position="3325"/>
    </location>
</feature>
<dbReference type="PANTHER" id="PTHR45080:SF8">
    <property type="entry name" value="IG-LIKE DOMAIN-CONTAINING PROTEIN"/>
    <property type="match status" value="1"/>
</dbReference>
<accession>A0A1S8WIA1</accession>
<dbReference type="InterPro" id="IPR050958">
    <property type="entry name" value="Cell_Adh-Cytoskel_Orgn"/>
</dbReference>
<comment type="similarity">
    <text evidence="2">Belongs to the protein kinase superfamily. CAMK Ser/Thr protein kinase family.</text>
</comment>
<feature type="compositionally biased region" description="Low complexity" evidence="8">
    <location>
        <begin position="785"/>
        <end position="802"/>
    </location>
</feature>
<dbReference type="SUPFAM" id="SSF48726">
    <property type="entry name" value="Immunoglobulin"/>
    <property type="match status" value="28"/>
</dbReference>
<dbReference type="Pfam" id="PF07679">
    <property type="entry name" value="I-set"/>
    <property type="match status" value="25"/>
</dbReference>
<dbReference type="FunFam" id="2.60.40.10:FF:000032">
    <property type="entry name" value="palladin isoform X1"/>
    <property type="match status" value="2"/>
</dbReference>
<organism evidence="10 11">
    <name type="scientific">Opisthorchis viverrini</name>
    <name type="common">Southeast Asian liver fluke</name>
    <dbReference type="NCBI Taxonomy" id="6198"/>
    <lineage>
        <taxon>Eukaryota</taxon>
        <taxon>Metazoa</taxon>
        <taxon>Spiralia</taxon>
        <taxon>Lophotrochozoa</taxon>
        <taxon>Platyhelminthes</taxon>
        <taxon>Trematoda</taxon>
        <taxon>Digenea</taxon>
        <taxon>Opisthorchiida</taxon>
        <taxon>Opisthorchiata</taxon>
        <taxon>Opisthorchiidae</taxon>
        <taxon>Opisthorchis</taxon>
    </lineage>
</organism>
<feature type="domain" description="Ig-like" evidence="9">
    <location>
        <begin position="1423"/>
        <end position="1527"/>
    </location>
</feature>
<feature type="domain" description="Ig-like" evidence="9">
    <location>
        <begin position="315"/>
        <end position="406"/>
    </location>
</feature>
<evidence type="ECO:0000256" key="5">
    <source>
        <dbReference type="ARBA" id="ARBA00022737"/>
    </source>
</evidence>
<feature type="domain" description="Ig-like" evidence="9">
    <location>
        <begin position="4149"/>
        <end position="4241"/>
    </location>
</feature>
<feature type="domain" description="Ig-like" evidence="9">
    <location>
        <begin position="3363"/>
        <end position="3447"/>
    </location>
</feature>
<feature type="domain" description="Ig-like" evidence="9">
    <location>
        <begin position="2369"/>
        <end position="2474"/>
    </location>
</feature>
<feature type="non-terminal residue" evidence="10">
    <location>
        <position position="4818"/>
    </location>
</feature>
<evidence type="ECO:0000313" key="11">
    <source>
        <dbReference type="Proteomes" id="UP000243686"/>
    </source>
</evidence>
<sequence>MDIRYAVSSGGGKSVSVQHLRFEVLPSENDVLNDGSFGFPGSRVSNVELIGFEFLGEKTHLLPYLFKVRQTRMVSHEGTYTCRAKNVVGEAVTKCRVTIHPGSPPIIVTPLRDKQLVEGEKCQMTVRYKSSTPATVEWYHNDRPIRDDGVRYRITQEGPEVTNLTLPKVTSDQIGDYMCVVRNPIGEASTSNYLQIHPTETPRTESPIPLDELLDQYRSRPPERPAAPKRPYDLAADFDEVFEPQKTRKTFGPSVVKEDFVVPLYAKRERIPSLPARRQPGEFPRATSVPVTESSVIYTVRKPARSRPSSMIGEPPIIVQPLKNAETTDGEKIKMDCIITGHPPPTVTWYKNGVLLPQSNSLFVRQEGDKHSLIFYDILLEDQGEYTCVAENPYGQVRTSCHMDVEPISDGEQPVDRPPELVKPLPTQMHLQDGSDLRLECIFSGRPTPSVIWLKDGTPVPASANFQHYVKVLLNPDPYCTMTPPLSPQPSQEGGVARLYVPRVQLADSGVYRAVATNPVGSCRTTVYLQVLPKPISPMPSPRIQPTKPLKVCGGPEFTRIFKDIYIESQRLEEVVLECTVIGVPQPTVYWTHNGLLITGDDQRYVPVQGPGPDDHCLIIRRPDIWAAGRYQAVAENIHGRATCSAVVNPVVYSPTMGSRPPSLWSLSRSTRQRAVYTRETSVPVSPAATAPPLSPRPRTMVQVPTIVPRLQRETSAPPSQQYLTSHHLHLVPGQTTPPIQVTFPLPRERRSLSRSEITHTLEPRLPEPVKRYSSTQYLSRLQYTRQATTTTSTLSRRVSSQPRLEPGYSSEEEHEHPITATPYVRHYKTRMERSLTAKPRLRPGYRSEMEHKQTFSVTPMVPEYRTTIEQSLPSVPRLKPGFATEVERPISMDVVPVVPEYKTQLSTEVPARPQVQRGFSSEREYIRSMSVTPMVPEYETKLEHKVVERPVLEAGYASEGEHEHAMNVVPLVRRTEYKTELATEVPSRPTTHPGFASETTVPRPIEVTPMTTEYKTRMERRMPSYPILEAGYSSEEEYQTRMEVVPVVPHTSYRTEMTTDLTAKPVMQPGFVSEQQHMLTMEVVPVVPEFKTELSTEVHARPQLTTGHETRLDYERQLQWETELKQYQSAVATRLPSRPSLTSVYSATLEHETSMNVVPVVPYDERFTSHFTQEFAVEYRPVDLIVEVPIPPQFIKPLSSVMASEGTRVVLDGIVTGTPQPSISWFKAGRQLEDGPDLKLEYNEGQVRLTLTEAFVEDAGQYVCEAQNVAGQAESSATIVIQARLMAPYFVKGLESQVVQEGQSVRMVVKVDGEPPPTVTWTYNGREIISSPHYKIEVQGDGVHVLEIPETYFQDTGRYTVIAKNAAGESVSSGLLTMQEPEHRTPTPRRELHHRELTLQVETLPQMPLPPPPPSSPKAEKPQFTQTFLPEMELPEDDRLVLTVEAWGNPLPFIHWFHNGRELMDTPDRQITQVGPPLANPNEIQPHPVRMSGQLIISRVLASDSGLYTCVAVNQAGQAEVLGNVSVLAKSLTDSWKTTEKLSSVYLLLQPSAPKPSPPIEPALTPPKFIQSPPFSIESEVNQPLVLTAEAVGNPIPDLRVYHNGVPVLSDINRTVETLSGTGKIRIQVHQFQPTDQGDWTFVASNSMGTTSKTIQLTPRKPVAPEPPKPSPVTFTVVTQPPMLRPMFLQRLPENLSINEENPITLRARFTGQPNPTVQVLRDGKPLEQSTRVTYALEAPDLIAIHISKPRPEDDGVYTVCIENPAGKDSCSVSLNVVPTEPPPFANMAPPRFIRGPLPWPASETGDLITCPGQLVFREDQPANLEVEVTGEPAPTVTWFCNSQPIPLDGTHKVFAPREHNSTLLLDTPNVDTDSGTYTCVATNAVGQAALQFNVHIKPSPPSTNPPRFTEKPPEKIVTPMGKPLTLNACVEGSPNPTLSWHRNGLPISSTSDGRIIVETRDRQTTVRIAAVQPEDLTDWECVATNIAGTASSKTTLTAEQYQETIEIKPKKVEPEPQATPARAPRFTQFLQPLTVPESSPAKFFVSFEGEPAPQVSWFREEIKLDLMAEYKVGHSLNKFCLLGHVSSRIFCSPVDLKIVTTVHTSELTIEHVSPEQAGTFSVVLTNIAGQACSKSRLLVEKPPQPSFVGQPPRFESRLMEPVTVKIGEPVTFECKVTGEPVPQVYWERNGVRLPATESAHVKTFDQPPYHTLVLCAVSPEDAAEYTCVAVNPLGQDICKARVYVEEPIKPAPLVAPVIFAGPKDVTVMEAQQAVLVARVKGTPSEFKDIVIPHLTPEVTWLHNGEIIKPSSYFQPAVLPNGEVRLVISSAYLEDAGDYTVQASNPAGETTATARLTVQRPLPKTVSPRFTKPLPTTPVQLTEGMPIQLTVEFVGEPQPEITWLRNGQPFQSTPDWTCSKADNVNTKNSVLQITTEGQTSTLECREVFVTDSAEWTVEASNSVGRTRTRTQLTVIPVKRVPEPPKKEEAAPVFEKRLQPRMRVPLHHTATLHCVVSGHPEPIIRWFHNGTEFYPELITTTESEGTSKHELLIDRTTHSYTLYIHDLNAFDIGEIMVRAENELGVTVCQTHLELEIVDGQVVEPRFLRQPPERVQVSPGEPARLECEVESQPPVAFRWYLDGMQVDRNVTPYRVLEDTNRTTLIIPRVEPTGLPTQVKVEAAAPSGTKIVSTSVIEMMASTAEADRPILEEEHAEKDEEIPTSPLRFVRALPRELIIEDTTGSVFFDVEVEQPTPEQIGVTPKPVFTWYRNGIELRLQTTTLPLERYQIVQENTWHSRLIITKPNLQDAGELTCIARRKTNAGEEKIQTSCKISGSETKTQREQEKGITESQIEIQSIVTESQTETFKTKVVIPPRIIQPLPKHIKPQIGSTTRLEVIVTGQPQPDVQWTVSSPQTSSRCEIVPAEEVDQVTTHHQLLIHDVKTDDYRTTVQVVATSEIGQATSVCQLEAPAERLEFTKTLSPELEVAEATPVLLECAVQPTPTPVDFHWYVQGVEVTPETQGVVIQSTSHTSQLHIEQMRPELAGPVTVQAVHPQGQQVSSTSHLKFCSPSYCQPESPTVDSLPDFPLMIDSQLRFSKPLSYELVNAASLVRSLVLECQIEAEVKPVQVIWTLNDRELTQSDRVQVVYMEDTGTAKLIVHDVAPEDAGQYACIVKGQIVKQSTGKLVPKVIQSTTDVEILEPIPEETTAAIESLPQEEATSQEVQPAVLEFVKPVTPELKKVSERELQLDMECQIQADLATQTVKWLLNGQELVQSDRIEMSFVEDLGVAHLTVHDVSPVDSGEYTCEVVGRVIEPEKKKEPVSKTIISISEVTITEQISEETTTVIEEKSQEEAVPEEVLPALLEFVKPVTPQLSKVSERELRLDVECQIHADITPQTVKWLMNGQELFQSDRVEMSFVENLGLAHLTVYHVGPVDSGEYSCEVTGEVIEPEKKKEPVPKVIISTSDVTIDEQPPEETTTVIEPVIQEEAAPEEVKPAVLEFLKPVTPELKQVSERQLQLDVECKIQADIAPQTVQWLLNGQELTQSDRVEISFSEDIGVAHLTVYQVGPADSGEYTCRVVGEIFEPAQKELVAKTITSTSDVTIVEQVTQETTTAIEPVPQEEASPEEVQPAVLEFVKPVTPDLKQVSENELQLDVECQIHADITPQKVEWLHNGQELVQSDRVEMSFVTDVGIAHLTVHQVSPLDSGEYTCKVLGEVIEPEKHKEPVQKTIISTSDVIISVQTAEETTTVLEPAPKEEVAPEEVKPAVLEFVKPLTPEVKKVSERELKLDMECQIQADIAPQTVQWLFNGQELVESNRIEISFVEDLGLAHLTVHQVGPADSGEYACKVTGEVIEPEKRRESILKTIVSTTDVTITEQITEETTTVIELVPPAEVSPEEVKPVVLEFVKPVTPELKKVSESDLRLDMECQVHADITPQTVQWLHDGQELVESDRVEISFLEDLGVAHLTVHQVGPTDSGEYSCKVVGQVTEPKQKELVPKTIISTSDVTITEEIEPVTYHLEFIKPLMPEFHAVSQTDLELTCQIQTNMEPLITEWILNDTELVASDRLEMCFLRDQGVASLTVHQVSPSDSGDYTCVVTTQAIEPKTHEPVKKSIKSTIKINIEAESEERLEEVRTETVTPQSPTFLTELKPVRICEGEEIYLTATVKGTPQPLEVTWKHDGVTLQPDTTDAVLYYAPDSGVCELTISEAFPEDAGVYSIEASNQFGLAVTQTEVLIVKEEPDETSKTEEVSVSGLTAPTEPKIDVVQTQLEPTGAPEEVCTPLGVDVTDKTVAETPETRELELFSPIEVLPQLPDTAYCEHYVEEKEIKTDLEEPVELPLEQFSDEEQDEYSLSQAIVLDVLIPHDAVSVDEVSFTTDDVGKTVSVPSLVDIAPSDVQPTEMSQIAVDMIKPPEESSKPEKEDEEQPTREEATPKWDESSKSIEQPKYIIGVAGDADVESRKKVEEDVKQTSGERSETDQVEVLQAQSEQLRVEEPKYRGAIEEEETAMETETKEQPGLEITEAKITVVETAQEAIAVSDAMYYETTHDVRRMHECIILHSHEVMNATTKVLPGTTTIENPTYRKETDELHKKPQDQEHMKETTTNETLEKTHTENLNQGILERNVEVSHFRRLNEIEEQKAEKVEKRIPTKTTDKNISISEINTPSTEEPSLCKGDVIQRPAIPVAFEAPGVHEAVELAAFQFGAPETAQLSEVIVTQAEYVSTEIIGSEEVEQSGVSTERAPDVTDRESIEEEKLSTQLATLPLKILYHPVPVFVGLFEESCDSSFLSLLDSDGARSAPCEDGLGTIIFS</sequence>
<feature type="domain" description="Ig-like" evidence="9">
    <location>
        <begin position="1908"/>
        <end position="1999"/>
    </location>
</feature>
<feature type="domain" description="Ig-like" evidence="9">
    <location>
        <begin position="2971"/>
        <end position="3061"/>
    </location>
</feature>
<feature type="region of interest" description="Disordered" evidence="8">
    <location>
        <begin position="679"/>
        <end position="700"/>
    </location>
</feature>
<proteinExistence type="inferred from homology"/>
<feature type="compositionally biased region" description="Low complexity" evidence="8">
    <location>
        <begin position="681"/>
        <end position="700"/>
    </location>
</feature>
<dbReference type="SMART" id="SM00409">
    <property type="entry name" value="IG"/>
    <property type="match status" value="28"/>
</dbReference>
<feature type="region of interest" description="Disordered" evidence="8">
    <location>
        <begin position="785"/>
        <end position="817"/>
    </location>
</feature>
<evidence type="ECO:0000256" key="4">
    <source>
        <dbReference type="ARBA" id="ARBA00022729"/>
    </source>
</evidence>
<dbReference type="GO" id="GO:0060298">
    <property type="term" value="P:positive regulation of sarcomere organization"/>
    <property type="evidence" value="ECO:0007669"/>
    <property type="project" value="UniProtKB-ARBA"/>
</dbReference>
<feature type="domain" description="Ig-like" evidence="9">
    <location>
        <begin position="3906"/>
        <end position="4002"/>
    </location>
</feature>
<dbReference type="Pfam" id="PF13927">
    <property type="entry name" value="Ig_3"/>
    <property type="match status" value="2"/>
</dbReference>
<dbReference type="InterPro" id="IPR003599">
    <property type="entry name" value="Ig_sub"/>
</dbReference>
<gene>
    <name evidence="10" type="ORF">X801_10040</name>
</gene>
<feature type="domain" description="Ig-like" evidence="9">
    <location>
        <begin position="2604"/>
        <end position="2669"/>
    </location>
</feature>
<feature type="domain" description="Ig-like" evidence="9">
    <location>
        <begin position="2154"/>
        <end position="2247"/>
    </location>
</feature>
<feature type="compositionally biased region" description="Basic and acidic residues" evidence="8">
    <location>
        <begin position="4465"/>
        <end position="4484"/>
    </location>
</feature>
<evidence type="ECO:0000256" key="7">
    <source>
        <dbReference type="ARBA" id="ARBA00023319"/>
    </source>
</evidence>
<feature type="domain" description="Ig-like" evidence="9">
    <location>
        <begin position="556"/>
        <end position="649"/>
    </location>
</feature>
<feature type="domain" description="Ig-like" evidence="9">
    <location>
        <begin position="104"/>
        <end position="197"/>
    </location>
</feature>
<dbReference type="GO" id="GO:0045989">
    <property type="term" value="P:positive regulation of striated muscle contraction"/>
    <property type="evidence" value="ECO:0007669"/>
    <property type="project" value="UniProtKB-ARBA"/>
</dbReference>
<keyword evidence="5" id="KW-0677">Repeat</keyword>
<feature type="domain" description="Ig-like" evidence="9">
    <location>
        <begin position="3079"/>
        <end position="3193"/>
    </location>
</feature>
<comment type="subcellular location">
    <subcellularLocation>
        <location evidence="1">Cytoplasm</location>
        <location evidence="1">Myofibril</location>
    </subcellularLocation>
</comment>
<dbReference type="FunFam" id="2.60.40.10:FF:000425">
    <property type="entry name" value="Myosin light chain kinase"/>
    <property type="match status" value="2"/>
</dbReference>
<dbReference type="InterPro" id="IPR007110">
    <property type="entry name" value="Ig-like_dom"/>
</dbReference>
<evidence type="ECO:0000256" key="6">
    <source>
        <dbReference type="ARBA" id="ARBA00023157"/>
    </source>
</evidence>
<feature type="domain" description="Ig-like" evidence="9">
    <location>
        <begin position="419"/>
        <end position="530"/>
    </location>
</feature>
<dbReference type="FunFam" id="2.60.40.10:FF:000107">
    <property type="entry name" value="Myosin, light chain kinase a"/>
    <property type="match status" value="2"/>
</dbReference>
<keyword evidence="4" id="KW-0732">Signal</keyword>
<feature type="domain" description="Ig-like" evidence="9">
    <location>
        <begin position="1193"/>
        <end position="1281"/>
    </location>
</feature>
<feature type="domain" description="Ig-like" evidence="9">
    <location>
        <begin position="1289"/>
        <end position="1373"/>
    </location>
</feature>
<evidence type="ECO:0000313" key="10">
    <source>
        <dbReference type="EMBL" id="OON14167.1"/>
    </source>
</evidence>
<feature type="domain" description="Ig-like" evidence="9">
    <location>
        <begin position="2492"/>
        <end position="2595"/>
    </location>
</feature>
<keyword evidence="3" id="KW-0963">Cytoplasm</keyword>
<evidence type="ECO:0000256" key="2">
    <source>
        <dbReference type="ARBA" id="ARBA00006692"/>
    </source>
</evidence>
<feature type="domain" description="Ig-like" evidence="9">
    <location>
        <begin position="2258"/>
        <end position="2358"/>
    </location>
</feature>
<feature type="domain" description="Ig-like" evidence="9">
    <location>
        <begin position="3770"/>
        <end position="3854"/>
    </location>
</feature>
<feature type="domain" description="Ig-like" evidence="9">
    <location>
        <begin position="4020"/>
        <end position="4117"/>
    </location>
</feature>
<feature type="region of interest" description="Disordered" evidence="8">
    <location>
        <begin position="4592"/>
        <end position="4612"/>
    </location>
</feature>
<feature type="domain" description="Ig-like" evidence="9">
    <location>
        <begin position="3634"/>
        <end position="3717"/>
    </location>
</feature>
<feature type="region of interest" description="Disordered" evidence="8">
    <location>
        <begin position="4465"/>
        <end position="4489"/>
    </location>
</feature>
<protein>
    <submittedName>
        <fullName evidence="10">Immunoglobulin I-set domain protein</fullName>
    </submittedName>
</protein>
<evidence type="ECO:0000256" key="8">
    <source>
        <dbReference type="SAM" id="MobiDB-lite"/>
    </source>
</evidence>